<gene>
    <name evidence="1" type="ORF">S01H1_58657</name>
</gene>
<dbReference type="EMBL" id="BARS01038324">
    <property type="protein sequence ID" value="GAG21319.1"/>
    <property type="molecule type" value="Genomic_DNA"/>
</dbReference>
<accession>X0VSA9</accession>
<sequence>TNRPPVRYHGKKYVGEIRGIPFQEPKEVQVLDDMCIIIPSSVWRKQKFDPVFEFHLNGQDYCLAVKHNLGLKTYVLPLKTYEVSTTSYIDGYFEKHGRMEPAEQLLKKKWRHLEQYAGALNLRR</sequence>
<comment type="caution">
    <text evidence="1">The sequence shown here is derived from an EMBL/GenBank/DDBJ whole genome shotgun (WGS) entry which is preliminary data.</text>
</comment>
<evidence type="ECO:0000313" key="1">
    <source>
        <dbReference type="EMBL" id="GAG21319.1"/>
    </source>
</evidence>
<proteinExistence type="predicted"/>
<dbReference type="AlphaFoldDB" id="X0VSA9"/>
<organism evidence="1">
    <name type="scientific">marine sediment metagenome</name>
    <dbReference type="NCBI Taxonomy" id="412755"/>
    <lineage>
        <taxon>unclassified sequences</taxon>
        <taxon>metagenomes</taxon>
        <taxon>ecological metagenomes</taxon>
    </lineage>
</organism>
<protein>
    <submittedName>
        <fullName evidence="1">Uncharacterized protein</fullName>
    </submittedName>
</protein>
<name>X0VSA9_9ZZZZ</name>
<reference evidence="1" key="1">
    <citation type="journal article" date="2014" name="Front. Microbiol.">
        <title>High frequency of phylogenetically diverse reductive dehalogenase-homologous genes in deep subseafloor sedimentary metagenomes.</title>
        <authorList>
            <person name="Kawai M."/>
            <person name="Futagami T."/>
            <person name="Toyoda A."/>
            <person name="Takaki Y."/>
            <person name="Nishi S."/>
            <person name="Hori S."/>
            <person name="Arai W."/>
            <person name="Tsubouchi T."/>
            <person name="Morono Y."/>
            <person name="Uchiyama I."/>
            <person name="Ito T."/>
            <person name="Fujiyama A."/>
            <person name="Inagaki F."/>
            <person name="Takami H."/>
        </authorList>
    </citation>
    <scope>NUCLEOTIDE SEQUENCE</scope>
    <source>
        <strain evidence="1">Expedition CK06-06</strain>
    </source>
</reference>
<dbReference type="Gene3D" id="3.90.550.10">
    <property type="entry name" value="Spore Coat Polysaccharide Biosynthesis Protein SpsA, Chain A"/>
    <property type="match status" value="1"/>
</dbReference>
<feature type="non-terminal residue" evidence="1">
    <location>
        <position position="1"/>
    </location>
</feature>
<dbReference type="InterPro" id="IPR029044">
    <property type="entry name" value="Nucleotide-diphossugar_trans"/>
</dbReference>